<evidence type="ECO:0000313" key="4">
    <source>
        <dbReference type="Proteomes" id="UP000192721"/>
    </source>
</evidence>
<dbReference type="InterPro" id="IPR036282">
    <property type="entry name" value="Glutathione-S-Trfase_C_sf"/>
</dbReference>
<accession>A0A1W0CK28</accession>
<dbReference type="InterPro" id="IPR004046">
    <property type="entry name" value="GST_C"/>
</dbReference>
<feature type="domain" description="GST N-terminal" evidence="1">
    <location>
        <begin position="1"/>
        <end position="83"/>
    </location>
</feature>
<dbReference type="CDD" id="cd03057">
    <property type="entry name" value="GST_N_Beta"/>
    <property type="match status" value="1"/>
</dbReference>
<gene>
    <name evidence="3" type="ORF">B0T45_18065</name>
</gene>
<dbReference type="InterPro" id="IPR036249">
    <property type="entry name" value="Thioredoxin-like_sf"/>
</dbReference>
<dbReference type="Gene3D" id="3.40.30.10">
    <property type="entry name" value="Glutaredoxin"/>
    <property type="match status" value="1"/>
</dbReference>
<sequence>MKLYFSPGACSLSPHIVLFASGLPFDTEKVNLKVQPHLTAGGVDFSTINPRGYVPALQLDNGELLTEGVAIVQYLADQAPAKQLAPANGTLERYRLQEWLNYIATEVHKGFSPLFYPNSDEVKQQTWDKLTRRLALAEEQLAKTPYLLGERFSVADAYLFTCLNWAQFVQRSLGDFPALIDFQKRVAALPFVQQALKAEGLLE</sequence>
<dbReference type="PANTHER" id="PTHR44051">
    <property type="entry name" value="GLUTATHIONE S-TRANSFERASE-RELATED"/>
    <property type="match status" value="1"/>
</dbReference>
<dbReference type="NCBIfam" id="NF007831">
    <property type="entry name" value="PRK10542.1"/>
    <property type="match status" value="1"/>
</dbReference>
<dbReference type="AlphaFoldDB" id="A0A1W0CK28"/>
<dbReference type="Proteomes" id="UP000192721">
    <property type="component" value="Unassembled WGS sequence"/>
</dbReference>
<dbReference type="CDD" id="cd03188">
    <property type="entry name" value="GST_C_Beta"/>
    <property type="match status" value="1"/>
</dbReference>
<comment type="caution">
    <text evidence="3">The sequence shown here is derived from an EMBL/GenBank/DDBJ whole genome shotgun (WGS) entry which is preliminary data.</text>
</comment>
<dbReference type="SFLD" id="SFLDS00019">
    <property type="entry name" value="Glutathione_Transferase_(cytos"/>
    <property type="match status" value="1"/>
</dbReference>
<dbReference type="PANTHER" id="PTHR44051:SF8">
    <property type="entry name" value="GLUTATHIONE S-TRANSFERASE GSTA"/>
    <property type="match status" value="1"/>
</dbReference>
<dbReference type="InterPro" id="IPR004045">
    <property type="entry name" value="Glutathione_S-Trfase_N"/>
</dbReference>
<name>A0A1W0CK28_9NEIS</name>
<dbReference type="InterPro" id="IPR010987">
    <property type="entry name" value="Glutathione-S-Trfase_C-like"/>
</dbReference>
<dbReference type="EMBL" id="MUKV01000029">
    <property type="protein sequence ID" value="OQS35066.1"/>
    <property type="molecule type" value="Genomic_DNA"/>
</dbReference>
<evidence type="ECO:0000313" key="3">
    <source>
        <dbReference type="EMBL" id="OQS35066.1"/>
    </source>
</evidence>
<feature type="domain" description="GST C-terminal" evidence="2">
    <location>
        <begin position="89"/>
        <end position="203"/>
    </location>
</feature>
<evidence type="ECO:0000259" key="1">
    <source>
        <dbReference type="PROSITE" id="PS50404"/>
    </source>
</evidence>
<dbReference type="GO" id="GO:0016740">
    <property type="term" value="F:transferase activity"/>
    <property type="evidence" value="ECO:0007669"/>
    <property type="project" value="UniProtKB-KW"/>
</dbReference>
<organism evidence="3 4">
    <name type="scientific">Chromobacterium haemolyticum</name>
    <dbReference type="NCBI Taxonomy" id="394935"/>
    <lineage>
        <taxon>Bacteria</taxon>
        <taxon>Pseudomonadati</taxon>
        <taxon>Pseudomonadota</taxon>
        <taxon>Betaproteobacteria</taxon>
        <taxon>Neisseriales</taxon>
        <taxon>Chromobacteriaceae</taxon>
        <taxon>Chromobacterium</taxon>
    </lineage>
</organism>
<dbReference type="Pfam" id="PF00043">
    <property type="entry name" value="GST_C"/>
    <property type="match status" value="1"/>
</dbReference>
<dbReference type="Pfam" id="PF13409">
    <property type="entry name" value="GST_N_2"/>
    <property type="match status" value="1"/>
</dbReference>
<dbReference type="SFLD" id="SFLDG00358">
    <property type="entry name" value="Main_(cytGST)"/>
    <property type="match status" value="1"/>
</dbReference>
<dbReference type="SUPFAM" id="SSF47616">
    <property type="entry name" value="GST C-terminal domain-like"/>
    <property type="match status" value="1"/>
</dbReference>
<dbReference type="SUPFAM" id="SSF52833">
    <property type="entry name" value="Thioredoxin-like"/>
    <property type="match status" value="1"/>
</dbReference>
<dbReference type="RefSeq" id="WP_043640429.1">
    <property type="nucleotide sequence ID" value="NZ_CP109905.1"/>
</dbReference>
<dbReference type="SFLD" id="SFLDG01150">
    <property type="entry name" value="Main.1:_Beta-like"/>
    <property type="match status" value="1"/>
</dbReference>
<proteinExistence type="predicted"/>
<protein>
    <submittedName>
        <fullName evidence="3">Glutathione S-transferase</fullName>
    </submittedName>
</protein>
<reference evidence="3 4" key="1">
    <citation type="submission" date="2017-02" db="EMBL/GenBank/DDBJ databases">
        <title>Chromobacterium haemolyticum H5244.</title>
        <authorList>
            <person name="Gulvik C.A."/>
        </authorList>
    </citation>
    <scope>NUCLEOTIDE SEQUENCE [LARGE SCALE GENOMIC DNA]</scope>
    <source>
        <strain evidence="3 4">H5244</strain>
    </source>
</reference>
<dbReference type="Gene3D" id="1.20.1050.10">
    <property type="match status" value="1"/>
</dbReference>
<dbReference type="InterPro" id="IPR040079">
    <property type="entry name" value="Glutathione_S-Trfase"/>
</dbReference>
<dbReference type="PROSITE" id="PS50405">
    <property type="entry name" value="GST_CTER"/>
    <property type="match status" value="1"/>
</dbReference>
<keyword evidence="3" id="KW-0808">Transferase</keyword>
<dbReference type="PROSITE" id="PS50404">
    <property type="entry name" value="GST_NTER"/>
    <property type="match status" value="1"/>
</dbReference>
<evidence type="ECO:0000259" key="2">
    <source>
        <dbReference type="PROSITE" id="PS50405"/>
    </source>
</evidence>